<gene>
    <name evidence="2" type="ORF">CCHLO57077_00016107</name>
</gene>
<dbReference type="EMBL" id="CABFNP030000642">
    <property type="protein sequence ID" value="CAI6070714.1"/>
    <property type="molecule type" value="Genomic_DNA"/>
</dbReference>
<proteinExistence type="predicted"/>
<evidence type="ECO:0000256" key="1">
    <source>
        <dbReference type="SAM" id="MobiDB-lite"/>
    </source>
</evidence>
<name>A0AA35LTE4_9HYPO</name>
<keyword evidence="3" id="KW-1185">Reference proteome</keyword>
<dbReference type="Proteomes" id="UP001160390">
    <property type="component" value="Unassembled WGS sequence"/>
</dbReference>
<organism evidence="2 3">
    <name type="scientific">Clonostachys chloroleuca</name>
    <dbReference type="NCBI Taxonomy" id="1926264"/>
    <lineage>
        <taxon>Eukaryota</taxon>
        <taxon>Fungi</taxon>
        <taxon>Dikarya</taxon>
        <taxon>Ascomycota</taxon>
        <taxon>Pezizomycotina</taxon>
        <taxon>Sordariomycetes</taxon>
        <taxon>Hypocreomycetidae</taxon>
        <taxon>Hypocreales</taxon>
        <taxon>Bionectriaceae</taxon>
        <taxon>Clonostachys</taxon>
    </lineage>
</organism>
<reference evidence="2" key="1">
    <citation type="submission" date="2023-01" db="EMBL/GenBank/DDBJ databases">
        <authorList>
            <person name="Piombo E."/>
        </authorList>
    </citation>
    <scope>NUCLEOTIDE SEQUENCE</scope>
</reference>
<evidence type="ECO:0008006" key="4">
    <source>
        <dbReference type="Google" id="ProtNLM"/>
    </source>
</evidence>
<feature type="region of interest" description="Disordered" evidence="1">
    <location>
        <begin position="172"/>
        <end position="221"/>
    </location>
</feature>
<feature type="compositionally biased region" description="Low complexity" evidence="1">
    <location>
        <begin position="177"/>
        <end position="210"/>
    </location>
</feature>
<evidence type="ECO:0000313" key="2">
    <source>
        <dbReference type="EMBL" id="CAI6070714.1"/>
    </source>
</evidence>
<comment type="caution">
    <text evidence="2">The sequence shown here is derived from an EMBL/GenBank/DDBJ whole genome shotgun (WGS) entry which is preliminary data.</text>
</comment>
<protein>
    <recommendedName>
        <fullName evidence="4">C2H2-type domain-containing protein</fullName>
    </recommendedName>
</protein>
<evidence type="ECO:0000313" key="3">
    <source>
        <dbReference type="Proteomes" id="UP001160390"/>
    </source>
</evidence>
<accession>A0AA35LTE4</accession>
<dbReference type="AlphaFoldDB" id="A0AA35LTE4"/>
<sequence length="298" mass="31697">MNSQSQGLMGLPPQGLGSTTTTDSATGILQCLIGTILFQVVVIFLKTMSHAGSILQILSGCTSIEPSSKSEGLGGKNDPAPSGSFLAEMREHAIEPLRLTFSEYHTHFIGLLESGYSLIKAGCIKSLQEFEKYLVHASLTDLYHDGLCADEYSTRYLDRRMGEEQATADAIFSDQGTTGASSSEAASNSTTSRTSKSPLDSTMSSPSSKTDTADSVSTRQGKIERCSHQGCGKVYTGVDARVNLRRHVRCKHEPNGGAQAAGASWLHQGAIIFASTSRQSTRVKLCHLGWGIGKGAKG</sequence>